<proteinExistence type="predicted"/>
<protein>
    <submittedName>
        <fullName evidence="1">Uncharacterized protein</fullName>
    </submittedName>
</protein>
<evidence type="ECO:0000313" key="2">
    <source>
        <dbReference type="EMBL" id="CAK9018733.1"/>
    </source>
</evidence>
<dbReference type="EMBL" id="CAXAMN010006669">
    <property type="protein sequence ID" value="CAK9018733.1"/>
    <property type="molecule type" value="Genomic_DNA"/>
</dbReference>
<comment type="caution">
    <text evidence="1">The sequence shown here is derived from an EMBL/GenBank/DDBJ whole genome shotgun (WGS) entry which is preliminary data.</text>
</comment>
<evidence type="ECO:0000313" key="1">
    <source>
        <dbReference type="EMBL" id="CAK9017987.1"/>
    </source>
</evidence>
<name>A0ABP0JUC9_9DINO</name>
<organism evidence="1 3">
    <name type="scientific">Durusdinium trenchii</name>
    <dbReference type="NCBI Taxonomy" id="1381693"/>
    <lineage>
        <taxon>Eukaryota</taxon>
        <taxon>Sar</taxon>
        <taxon>Alveolata</taxon>
        <taxon>Dinophyceae</taxon>
        <taxon>Suessiales</taxon>
        <taxon>Symbiodiniaceae</taxon>
        <taxon>Durusdinium</taxon>
    </lineage>
</organism>
<evidence type="ECO:0000313" key="3">
    <source>
        <dbReference type="Proteomes" id="UP001642484"/>
    </source>
</evidence>
<dbReference type="Proteomes" id="UP001642484">
    <property type="component" value="Unassembled WGS sequence"/>
</dbReference>
<reference evidence="1 3" key="1">
    <citation type="submission" date="2024-02" db="EMBL/GenBank/DDBJ databases">
        <authorList>
            <person name="Chen Y."/>
            <person name="Shah S."/>
            <person name="Dougan E. K."/>
            <person name="Thang M."/>
            <person name="Chan C."/>
        </authorList>
    </citation>
    <scope>NUCLEOTIDE SEQUENCE [LARGE SCALE GENOMIC DNA]</scope>
</reference>
<gene>
    <name evidence="1" type="ORF">CCMP2556_LOCUS13080</name>
    <name evidence="2" type="ORF">CCMP2556_LOCUS13395</name>
</gene>
<accession>A0ABP0JUC9</accession>
<dbReference type="EMBL" id="CAXAMN010006557">
    <property type="protein sequence ID" value="CAK9017987.1"/>
    <property type="molecule type" value="Genomic_DNA"/>
</dbReference>
<keyword evidence="3" id="KW-1185">Reference proteome</keyword>
<sequence length="117" mass="12538">MQRNFRPCTAWQGVLKTSKELVLSQARDGEPVAGESIFWPAEGLPRAAVPFASGHAAMRPLYDLDVQVESGHVAPNGKQSCGLQSGFSSLVDSCGCLLCFAAATAYACELLKTTKRY</sequence>